<comment type="similarity">
    <text evidence="1">Belongs to the iodothyronine deiodinase family.</text>
</comment>
<sequence>MLLNWSDISVLVKYYTGSLVLLLAFIICRLVQLFPCAQWILVELMKKIATVKMQQEDYWQSLFTRPMFDSMRSSILLELQKSVREAGDSAPDSHVFAVDGRSRHQLLDFSEGNRPLVINFCSWTCPVFRARVDQFLSIVGEFSDVADFLTVYVEEAHPCDGWAFKNNVTIPKHQTLEQRFAAAQVMLDTVAFDCPIVVDNMGDTTNKAYAGMPIRLFILKGRNVEYAGGVGPTFYNLNEVKEWLQSYSTTNQKNTRHRA</sequence>
<comment type="caution">
    <text evidence="3">The sequence shown here is derived from an EMBL/GenBank/DDBJ whole genome shotgun (WGS) entry which is preliminary data.</text>
</comment>
<keyword evidence="2" id="KW-0472">Membrane</keyword>
<keyword evidence="1" id="KW-0893">Thyroid hormones biosynthesis</keyword>
<keyword evidence="2" id="KW-0812">Transmembrane</keyword>
<reference evidence="3" key="2">
    <citation type="journal article" date="2023" name="Science">
        <title>Genomic signatures of disease resistance in endangered staghorn corals.</title>
        <authorList>
            <person name="Vollmer S.V."/>
            <person name="Selwyn J.D."/>
            <person name="Despard B.A."/>
            <person name="Roesel C.L."/>
        </authorList>
    </citation>
    <scope>NUCLEOTIDE SEQUENCE</scope>
    <source>
        <strain evidence="3">K2</strain>
    </source>
</reference>
<evidence type="ECO:0000313" key="4">
    <source>
        <dbReference type="Proteomes" id="UP001249851"/>
    </source>
</evidence>
<name>A0AAD9V6W5_ACRCE</name>
<dbReference type="AlphaFoldDB" id="A0AAD9V6W5"/>
<dbReference type="Gene3D" id="3.40.30.10">
    <property type="entry name" value="Glutaredoxin"/>
    <property type="match status" value="1"/>
</dbReference>
<dbReference type="PIRSF" id="PIRSF001330">
    <property type="entry name" value="IOD"/>
    <property type="match status" value="1"/>
</dbReference>
<organism evidence="3 4">
    <name type="scientific">Acropora cervicornis</name>
    <name type="common">Staghorn coral</name>
    <dbReference type="NCBI Taxonomy" id="6130"/>
    <lineage>
        <taxon>Eukaryota</taxon>
        <taxon>Metazoa</taxon>
        <taxon>Cnidaria</taxon>
        <taxon>Anthozoa</taxon>
        <taxon>Hexacorallia</taxon>
        <taxon>Scleractinia</taxon>
        <taxon>Astrocoeniina</taxon>
        <taxon>Acroporidae</taxon>
        <taxon>Acropora</taxon>
    </lineage>
</organism>
<evidence type="ECO:0000256" key="1">
    <source>
        <dbReference type="RuleBase" id="RU000676"/>
    </source>
</evidence>
<comment type="function">
    <text evidence="1">Responsible for the deiodination of T4 (3,5,3',5'-tetraiodothyronine).</text>
</comment>
<accession>A0AAD9V6W5</accession>
<keyword evidence="1" id="KW-0560">Oxidoreductase</keyword>
<proteinExistence type="inferred from homology"/>
<dbReference type="SUPFAM" id="SSF52833">
    <property type="entry name" value="Thioredoxin-like"/>
    <property type="match status" value="1"/>
</dbReference>
<dbReference type="GO" id="GO:0004800">
    <property type="term" value="F:thyroxine 5'-deiodinase activity"/>
    <property type="evidence" value="ECO:0007669"/>
    <property type="project" value="InterPro"/>
</dbReference>
<evidence type="ECO:0000256" key="2">
    <source>
        <dbReference type="SAM" id="Phobius"/>
    </source>
</evidence>
<dbReference type="Proteomes" id="UP001249851">
    <property type="component" value="Unassembled WGS sequence"/>
</dbReference>
<feature type="transmembrane region" description="Helical" evidence="2">
    <location>
        <begin position="20"/>
        <end position="42"/>
    </location>
</feature>
<dbReference type="PANTHER" id="PTHR11781:SF22">
    <property type="entry name" value="TYPE I IODOTHYRONINE DEIODINASE"/>
    <property type="match status" value="1"/>
</dbReference>
<protein>
    <recommendedName>
        <fullName evidence="1">Iodothyronine deiodinase</fullName>
    </recommendedName>
</protein>
<dbReference type="InterPro" id="IPR000643">
    <property type="entry name" value="Iodothyronine_deiodinase"/>
</dbReference>
<reference evidence="3" key="1">
    <citation type="journal article" date="2023" name="G3 (Bethesda)">
        <title>Whole genome assembly and annotation of the endangered Caribbean coral Acropora cervicornis.</title>
        <authorList>
            <person name="Selwyn J.D."/>
            <person name="Vollmer S.V."/>
        </authorList>
    </citation>
    <scope>NUCLEOTIDE SEQUENCE</scope>
    <source>
        <strain evidence="3">K2</strain>
    </source>
</reference>
<keyword evidence="2" id="KW-1133">Transmembrane helix</keyword>
<dbReference type="GO" id="GO:0042403">
    <property type="term" value="P:thyroid hormone metabolic process"/>
    <property type="evidence" value="ECO:0007669"/>
    <property type="project" value="TreeGrafter"/>
</dbReference>
<dbReference type="Pfam" id="PF00837">
    <property type="entry name" value="T4_deiodinase"/>
    <property type="match status" value="1"/>
</dbReference>
<keyword evidence="1" id="KW-0712">Selenocysteine</keyword>
<evidence type="ECO:0000313" key="3">
    <source>
        <dbReference type="EMBL" id="KAK2563252.1"/>
    </source>
</evidence>
<gene>
    <name evidence="3" type="ORF">P5673_013613</name>
</gene>
<dbReference type="EMBL" id="JARQWQ010000026">
    <property type="protein sequence ID" value="KAK2563252.1"/>
    <property type="molecule type" value="Genomic_DNA"/>
</dbReference>
<keyword evidence="4" id="KW-1185">Reference proteome</keyword>
<dbReference type="InterPro" id="IPR036249">
    <property type="entry name" value="Thioredoxin-like_sf"/>
</dbReference>
<dbReference type="PANTHER" id="PTHR11781">
    <property type="entry name" value="IODOTHYRONINE DEIODINASE"/>
    <property type="match status" value="1"/>
</dbReference>
<dbReference type="GO" id="GO:0042446">
    <property type="term" value="P:hormone biosynthetic process"/>
    <property type="evidence" value="ECO:0007669"/>
    <property type="project" value="UniProtKB-KW"/>
</dbReference>